<protein>
    <recommendedName>
        <fullName evidence="4">ShKT domain-containing protein</fullName>
    </recommendedName>
</protein>
<organism evidence="2 3">
    <name type="scientific">Chaetoceros tenuissimus</name>
    <dbReference type="NCBI Taxonomy" id="426638"/>
    <lineage>
        <taxon>Eukaryota</taxon>
        <taxon>Sar</taxon>
        <taxon>Stramenopiles</taxon>
        <taxon>Ochrophyta</taxon>
        <taxon>Bacillariophyta</taxon>
        <taxon>Coscinodiscophyceae</taxon>
        <taxon>Chaetocerotophycidae</taxon>
        <taxon>Chaetocerotales</taxon>
        <taxon>Chaetocerotaceae</taxon>
        <taxon>Chaetoceros</taxon>
    </lineage>
</organism>
<evidence type="ECO:0000313" key="3">
    <source>
        <dbReference type="Proteomes" id="UP001054902"/>
    </source>
</evidence>
<name>A0AAD3CEF1_9STRA</name>
<evidence type="ECO:0000256" key="1">
    <source>
        <dbReference type="SAM" id="MobiDB-lite"/>
    </source>
</evidence>
<comment type="caution">
    <text evidence="2">The sequence shown here is derived from an EMBL/GenBank/DDBJ whole genome shotgun (WGS) entry which is preliminary data.</text>
</comment>
<dbReference type="AlphaFoldDB" id="A0AAD3CEF1"/>
<accession>A0AAD3CEF1</accession>
<reference evidence="2 3" key="1">
    <citation type="journal article" date="2021" name="Sci. Rep.">
        <title>The genome of the diatom Chaetoceros tenuissimus carries an ancient integrated fragment of an extant virus.</title>
        <authorList>
            <person name="Hongo Y."/>
            <person name="Kimura K."/>
            <person name="Takaki Y."/>
            <person name="Yoshida Y."/>
            <person name="Baba S."/>
            <person name="Kobayashi G."/>
            <person name="Nagasaki K."/>
            <person name="Hano T."/>
            <person name="Tomaru Y."/>
        </authorList>
    </citation>
    <scope>NUCLEOTIDE SEQUENCE [LARGE SCALE GENOMIC DNA]</scope>
    <source>
        <strain evidence="2 3">NIES-3715</strain>
    </source>
</reference>
<dbReference type="EMBL" id="BLLK01000019">
    <property type="protein sequence ID" value="GFH44333.1"/>
    <property type="molecule type" value="Genomic_DNA"/>
</dbReference>
<keyword evidence="3" id="KW-1185">Reference proteome</keyword>
<sequence>MSCTKDFSCDSAGDGTSSQTAFHVGVIIPENECNSHIGSCKYCAQDTLFTGTVVITESCCSVVSDEEQYKNFDTACSETNAPSVSVIPSPLEPSLSPSLSIKPSISTMPSPRFKPSALPSFLSSNSPSKLTIDCTKATHYYPDASMYTPKSERGILSPLTNHACTYPGQNFTVGENVYRYGPSCCQYDSDRKECGLWENYSDHEGYFIYPCAFGPAESNNPSATNAPSISIMPSMSPCKTFAYNGADYSTIDGSGQSLLEYCLLNSCCTINGYYVDMQMLACRHWSTNPQVMYEMCPSSCHGAYSCTAIGSTVSNVRIEENSCLGKDSCSGIGNGRETSNVQIGPFSCTKDFSCKSVGSNDVIIPEDECNSDVGSCRNCAQAIYMAVTVVITESCCSVESGEEWMQHVDTACHKNNVPSISIDTSEEPSQFPSLDFSFEPSLLPSTSPSTIESNNPSSSSRPSSVPSTSQSLEPSQVPSSSPSIVKSSVPSLLPSIISSSNPTSISSTSECENMNEAPLDIEIKLNNEVHDNVIKIMKYESSTRRFLKRIFRKGKKKFDTAYATYNWRVCLDRSECYRFVIKDLGFANGFTSGDEMAYVKLHWNGQKIKRSRFRYNLKRMRKKFGNCFGNSGNIFT</sequence>
<feature type="region of interest" description="Disordered" evidence="1">
    <location>
        <begin position="444"/>
        <end position="484"/>
    </location>
</feature>
<evidence type="ECO:0000313" key="2">
    <source>
        <dbReference type="EMBL" id="GFH44333.1"/>
    </source>
</evidence>
<proteinExistence type="predicted"/>
<gene>
    <name evidence="2" type="ORF">CTEN210_00807</name>
</gene>
<dbReference type="Proteomes" id="UP001054902">
    <property type="component" value="Unassembled WGS sequence"/>
</dbReference>
<evidence type="ECO:0008006" key="4">
    <source>
        <dbReference type="Google" id="ProtNLM"/>
    </source>
</evidence>